<dbReference type="AlphaFoldDB" id="A0A4Y2US67"/>
<sequence>MQPLIGDASKPKLQLNLKLAEKDMLKLTSLGPKPSKSKDSRRSNSLHRGPSRNAQLRTHEHNLPVPQIKELCCITPFSWKIHQLFPQRENQIREALRCTK</sequence>
<dbReference type="EMBL" id="BGPR01039599">
    <property type="protein sequence ID" value="GBO15583.1"/>
    <property type="molecule type" value="Genomic_DNA"/>
</dbReference>
<evidence type="ECO:0000256" key="1">
    <source>
        <dbReference type="SAM" id="MobiDB-lite"/>
    </source>
</evidence>
<organism evidence="2 3">
    <name type="scientific">Araneus ventricosus</name>
    <name type="common">Orbweaver spider</name>
    <name type="synonym">Epeira ventricosa</name>
    <dbReference type="NCBI Taxonomy" id="182803"/>
    <lineage>
        <taxon>Eukaryota</taxon>
        <taxon>Metazoa</taxon>
        <taxon>Ecdysozoa</taxon>
        <taxon>Arthropoda</taxon>
        <taxon>Chelicerata</taxon>
        <taxon>Arachnida</taxon>
        <taxon>Araneae</taxon>
        <taxon>Araneomorphae</taxon>
        <taxon>Entelegynae</taxon>
        <taxon>Araneoidea</taxon>
        <taxon>Araneidae</taxon>
        <taxon>Araneus</taxon>
    </lineage>
</organism>
<keyword evidence="3" id="KW-1185">Reference proteome</keyword>
<evidence type="ECO:0000313" key="2">
    <source>
        <dbReference type="EMBL" id="GBO15583.1"/>
    </source>
</evidence>
<dbReference type="Proteomes" id="UP000499080">
    <property type="component" value="Unassembled WGS sequence"/>
</dbReference>
<gene>
    <name evidence="2" type="ORF">AVEN_192207_1</name>
</gene>
<evidence type="ECO:0000313" key="3">
    <source>
        <dbReference type="Proteomes" id="UP000499080"/>
    </source>
</evidence>
<proteinExistence type="predicted"/>
<name>A0A4Y2US67_ARAVE</name>
<comment type="caution">
    <text evidence="2">The sequence shown here is derived from an EMBL/GenBank/DDBJ whole genome shotgun (WGS) entry which is preliminary data.</text>
</comment>
<accession>A0A4Y2US67</accession>
<feature type="region of interest" description="Disordered" evidence="1">
    <location>
        <begin position="26"/>
        <end position="62"/>
    </location>
</feature>
<protein>
    <submittedName>
        <fullName evidence="2">Uncharacterized protein</fullName>
    </submittedName>
</protein>
<reference evidence="2 3" key="1">
    <citation type="journal article" date="2019" name="Sci. Rep.">
        <title>Orb-weaving spider Araneus ventricosus genome elucidates the spidroin gene catalogue.</title>
        <authorList>
            <person name="Kono N."/>
            <person name="Nakamura H."/>
            <person name="Ohtoshi R."/>
            <person name="Moran D.A.P."/>
            <person name="Shinohara A."/>
            <person name="Yoshida Y."/>
            <person name="Fujiwara M."/>
            <person name="Mori M."/>
            <person name="Tomita M."/>
            <person name="Arakawa K."/>
        </authorList>
    </citation>
    <scope>NUCLEOTIDE SEQUENCE [LARGE SCALE GENOMIC DNA]</scope>
</reference>